<proteinExistence type="predicted"/>
<dbReference type="AlphaFoldDB" id="A0ABD0UNU6"/>
<dbReference type="Proteomes" id="UP001552299">
    <property type="component" value="Unassembled WGS sequence"/>
</dbReference>
<evidence type="ECO:0000313" key="1">
    <source>
        <dbReference type="EMBL" id="KAL0914539.1"/>
    </source>
</evidence>
<reference evidence="1 2" key="1">
    <citation type="journal article" date="2024" name="Plant Biotechnol. J.">
        <title>Dendrobium thyrsiflorum genome and its molecular insights into genes involved in important horticultural traits.</title>
        <authorList>
            <person name="Chen B."/>
            <person name="Wang J.Y."/>
            <person name="Zheng P.J."/>
            <person name="Li K.L."/>
            <person name="Liang Y.M."/>
            <person name="Chen X.F."/>
            <person name="Zhang C."/>
            <person name="Zhao X."/>
            <person name="He X."/>
            <person name="Zhang G.Q."/>
            <person name="Liu Z.J."/>
            <person name="Xu Q."/>
        </authorList>
    </citation>
    <scope>NUCLEOTIDE SEQUENCE [LARGE SCALE GENOMIC DNA]</scope>
    <source>
        <strain evidence="1">GZMU011</strain>
    </source>
</reference>
<comment type="caution">
    <text evidence="1">The sequence shown here is derived from an EMBL/GenBank/DDBJ whole genome shotgun (WGS) entry which is preliminary data.</text>
</comment>
<dbReference type="EMBL" id="JANQDX010000012">
    <property type="protein sequence ID" value="KAL0914539.1"/>
    <property type="molecule type" value="Genomic_DNA"/>
</dbReference>
<gene>
    <name evidence="1" type="ORF">M5K25_014895</name>
</gene>
<sequence>MGPGGGNDGHSDVPGEIRQVSCDIRNSVNKMLVTGTLFPKKLEALLIGMIVDYELEEVLSEAVGCSGLDWLIEIN</sequence>
<protein>
    <submittedName>
        <fullName evidence="1">Uncharacterized protein</fullName>
    </submittedName>
</protein>
<evidence type="ECO:0000313" key="2">
    <source>
        <dbReference type="Proteomes" id="UP001552299"/>
    </source>
</evidence>
<name>A0ABD0UNU6_DENTH</name>
<accession>A0ABD0UNU6</accession>
<keyword evidence="2" id="KW-1185">Reference proteome</keyword>
<organism evidence="1 2">
    <name type="scientific">Dendrobium thyrsiflorum</name>
    <name type="common">Pinecone-like raceme dendrobium</name>
    <name type="synonym">Orchid</name>
    <dbReference type="NCBI Taxonomy" id="117978"/>
    <lineage>
        <taxon>Eukaryota</taxon>
        <taxon>Viridiplantae</taxon>
        <taxon>Streptophyta</taxon>
        <taxon>Embryophyta</taxon>
        <taxon>Tracheophyta</taxon>
        <taxon>Spermatophyta</taxon>
        <taxon>Magnoliopsida</taxon>
        <taxon>Liliopsida</taxon>
        <taxon>Asparagales</taxon>
        <taxon>Orchidaceae</taxon>
        <taxon>Epidendroideae</taxon>
        <taxon>Malaxideae</taxon>
        <taxon>Dendrobiinae</taxon>
        <taxon>Dendrobium</taxon>
    </lineage>
</organism>